<organism evidence="1 2">
    <name type="scientific">Brachionus plicatilis</name>
    <name type="common">Marine rotifer</name>
    <name type="synonym">Brachionus muelleri</name>
    <dbReference type="NCBI Taxonomy" id="10195"/>
    <lineage>
        <taxon>Eukaryota</taxon>
        <taxon>Metazoa</taxon>
        <taxon>Spiralia</taxon>
        <taxon>Gnathifera</taxon>
        <taxon>Rotifera</taxon>
        <taxon>Eurotatoria</taxon>
        <taxon>Monogononta</taxon>
        <taxon>Pseudotrocha</taxon>
        <taxon>Ploima</taxon>
        <taxon>Brachionidae</taxon>
        <taxon>Brachionus</taxon>
    </lineage>
</organism>
<protein>
    <submittedName>
        <fullName evidence="1">Uncharacterized protein</fullName>
    </submittedName>
</protein>
<evidence type="ECO:0000313" key="1">
    <source>
        <dbReference type="EMBL" id="RNA04742.1"/>
    </source>
</evidence>
<name>A0A3M7Q0J3_BRAPC</name>
<gene>
    <name evidence="1" type="ORF">BpHYR1_048750</name>
</gene>
<sequence length="76" mass="8489">MLKEFCNQNKTFLCNLMGCCSSKCKPQPQCCVPVMPADQGCQYGSPYGEKKQKLYEDHLLTVCFEGAKSLNDSKSL</sequence>
<keyword evidence="2" id="KW-1185">Reference proteome</keyword>
<evidence type="ECO:0000313" key="2">
    <source>
        <dbReference type="Proteomes" id="UP000276133"/>
    </source>
</evidence>
<dbReference type="Proteomes" id="UP000276133">
    <property type="component" value="Unassembled WGS sequence"/>
</dbReference>
<proteinExistence type="predicted"/>
<comment type="caution">
    <text evidence="1">The sequence shown here is derived from an EMBL/GenBank/DDBJ whole genome shotgun (WGS) entry which is preliminary data.</text>
</comment>
<reference evidence="1 2" key="1">
    <citation type="journal article" date="2018" name="Sci. Rep.">
        <title>Genomic signatures of local adaptation to the degree of environmental predictability in rotifers.</title>
        <authorList>
            <person name="Franch-Gras L."/>
            <person name="Hahn C."/>
            <person name="Garcia-Roger E.M."/>
            <person name="Carmona M.J."/>
            <person name="Serra M."/>
            <person name="Gomez A."/>
        </authorList>
    </citation>
    <scope>NUCLEOTIDE SEQUENCE [LARGE SCALE GENOMIC DNA]</scope>
    <source>
        <strain evidence="1">HYR1</strain>
    </source>
</reference>
<dbReference type="AlphaFoldDB" id="A0A3M7Q0J3"/>
<accession>A0A3M7Q0J3</accession>
<dbReference type="EMBL" id="REGN01007985">
    <property type="protein sequence ID" value="RNA04742.1"/>
    <property type="molecule type" value="Genomic_DNA"/>
</dbReference>